<comment type="caution">
    <text evidence="1">The sequence shown here is derived from an EMBL/GenBank/DDBJ whole genome shotgun (WGS) entry which is preliminary data.</text>
</comment>
<evidence type="ECO:0000313" key="1">
    <source>
        <dbReference type="EMBL" id="KAG8439167.1"/>
    </source>
</evidence>
<evidence type="ECO:0000313" key="2">
    <source>
        <dbReference type="Proteomes" id="UP000812440"/>
    </source>
</evidence>
<dbReference type="Proteomes" id="UP000812440">
    <property type="component" value="Chromosome 3"/>
</dbReference>
<organism evidence="1 2">
    <name type="scientific">Hymenochirus boettgeri</name>
    <name type="common">Congo dwarf clawed frog</name>
    <dbReference type="NCBI Taxonomy" id="247094"/>
    <lineage>
        <taxon>Eukaryota</taxon>
        <taxon>Metazoa</taxon>
        <taxon>Chordata</taxon>
        <taxon>Craniata</taxon>
        <taxon>Vertebrata</taxon>
        <taxon>Euteleostomi</taxon>
        <taxon>Amphibia</taxon>
        <taxon>Batrachia</taxon>
        <taxon>Anura</taxon>
        <taxon>Pipoidea</taxon>
        <taxon>Pipidae</taxon>
        <taxon>Pipinae</taxon>
        <taxon>Hymenochirus</taxon>
    </lineage>
</organism>
<accession>A0A8T2J670</accession>
<name>A0A8T2J670_9PIPI</name>
<reference evidence="1" key="1">
    <citation type="thesis" date="2020" institute="ProQuest LLC" country="789 East Eisenhower Parkway, Ann Arbor, MI, USA">
        <title>Comparative Genomics and Chromosome Evolution.</title>
        <authorList>
            <person name="Mudd A.B."/>
        </authorList>
    </citation>
    <scope>NUCLEOTIDE SEQUENCE</scope>
    <source>
        <strain evidence="1">Female2</strain>
        <tissue evidence="1">Blood</tissue>
    </source>
</reference>
<gene>
    <name evidence="1" type="ORF">GDO86_005401</name>
</gene>
<protein>
    <submittedName>
        <fullName evidence="1">Uncharacterized protein</fullName>
    </submittedName>
</protein>
<keyword evidence="2" id="KW-1185">Reference proteome</keyword>
<dbReference type="AlphaFoldDB" id="A0A8T2J670"/>
<proteinExistence type="predicted"/>
<dbReference type="EMBL" id="JAACNH010000006">
    <property type="protein sequence ID" value="KAG8439167.1"/>
    <property type="molecule type" value="Genomic_DNA"/>
</dbReference>
<sequence>MATNYSNHRISRSGGNTTTTATNLCCVIIYGRVENCGTLRNRSSDANIVHCTCHSSPYLGCLFGMYQLDLPFPSLSLSQTSMCCTLLANPIFKKKSQIPSPCI</sequence>